<keyword evidence="3" id="KW-1185">Reference proteome</keyword>
<dbReference type="Gene3D" id="3.30.420.10">
    <property type="entry name" value="Ribonuclease H-like superfamily/Ribonuclease H"/>
    <property type="match status" value="1"/>
</dbReference>
<dbReference type="PROSITE" id="PS50994">
    <property type="entry name" value="INTEGRASE"/>
    <property type="match status" value="1"/>
</dbReference>
<sequence>MLRIHKTRTTPYHPQSNGLVERTNRTVMTILRVFIERHQLDRWDEILPQCLLAYRTTVHPSTGPKPTLGAAHKFHRPWLGPSVIVHVRSPTVYVIRDTTNPTADLLTVLYRKLRPAQTPEEAQMRPMTVPPGSVPIAEQTVEIPAEGGCSNICGTEALGSVTHLRITRRVPHDMNVPRTVTFDSPWTYLFGTIKNVLLLDFDSVLSLALCGSPPRLCIANTLVVFVL</sequence>
<proteinExistence type="predicted"/>
<dbReference type="Proteomes" id="UP000324629">
    <property type="component" value="Unassembled WGS sequence"/>
</dbReference>
<dbReference type="PANTHER" id="PTHR37984:SF5">
    <property type="entry name" value="PROTEIN NYNRIN-LIKE"/>
    <property type="match status" value="1"/>
</dbReference>
<dbReference type="InterPro" id="IPR050951">
    <property type="entry name" value="Retrovirus_Pol_polyprotein"/>
</dbReference>
<evidence type="ECO:0000259" key="1">
    <source>
        <dbReference type="PROSITE" id="PS50994"/>
    </source>
</evidence>
<name>A0A5J4NF45_9TREM</name>
<dbReference type="GO" id="GO:0015074">
    <property type="term" value="P:DNA integration"/>
    <property type="evidence" value="ECO:0007669"/>
    <property type="project" value="InterPro"/>
</dbReference>
<dbReference type="SUPFAM" id="SSF53098">
    <property type="entry name" value="Ribonuclease H-like"/>
    <property type="match status" value="1"/>
</dbReference>
<dbReference type="AlphaFoldDB" id="A0A5J4NF45"/>
<dbReference type="PANTHER" id="PTHR37984">
    <property type="entry name" value="PROTEIN CBG26694"/>
    <property type="match status" value="1"/>
</dbReference>
<dbReference type="EMBL" id="QNGE01003297">
    <property type="protein sequence ID" value="KAA3674226.1"/>
    <property type="molecule type" value="Genomic_DNA"/>
</dbReference>
<protein>
    <recommendedName>
        <fullName evidence="1">Integrase catalytic domain-containing protein</fullName>
    </recommendedName>
</protein>
<gene>
    <name evidence="2" type="ORF">DEA37_0008945</name>
</gene>
<feature type="domain" description="Integrase catalytic" evidence="1">
    <location>
        <begin position="1"/>
        <end position="74"/>
    </location>
</feature>
<evidence type="ECO:0000313" key="3">
    <source>
        <dbReference type="Proteomes" id="UP000324629"/>
    </source>
</evidence>
<reference evidence="2 3" key="1">
    <citation type="journal article" date="2019" name="Gigascience">
        <title>Whole-genome sequence of the oriental lung fluke Paragonimus westermani.</title>
        <authorList>
            <person name="Oey H."/>
            <person name="Zakrzewski M."/>
            <person name="Narain K."/>
            <person name="Devi K.R."/>
            <person name="Agatsuma T."/>
            <person name="Nawaratna S."/>
            <person name="Gobert G.N."/>
            <person name="Jones M.K."/>
            <person name="Ragan M.A."/>
            <person name="McManus D.P."/>
            <person name="Krause L."/>
        </authorList>
    </citation>
    <scope>NUCLEOTIDE SEQUENCE [LARGE SCALE GENOMIC DNA]</scope>
    <source>
        <strain evidence="2 3">IND2009</strain>
    </source>
</reference>
<organism evidence="2 3">
    <name type="scientific">Paragonimus westermani</name>
    <dbReference type="NCBI Taxonomy" id="34504"/>
    <lineage>
        <taxon>Eukaryota</taxon>
        <taxon>Metazoa</taxon>
        <taxon>Spiralia</taxon>
        <taxon>Lophotrochozoa</taxon>
        <taxon>Platyhelminthes</taxon>
        <taxon>Trematoda</taxon>
        <taxon>Digenea</taxon>
        <taxon>Plagiorchiida</taxon>
        <taxon>Troglotremata</taxon>
        <taxon>Troglotrematidae</taxon>
        <taxon>Paragonimus</taxon>
    </lineage>
</organism>
<dbReference type="InterPro" id="IPR012337">
    <property type="entry name" value="RNaseH-like_sf"/>
</dbReference>
<evidence type="ECO:0000313" key="2">
    <source>
        <dbReference type="EMBL" id="KAA3674226.1"/>
    </source>
</evidence>
<dbReference type="GO" id="GO:0003676">
    <property type="term" value="F:nucleic acid binding"/>
    <property type="evidence" value="ECO:0007669"/>
    <property type="project" value="InterPro"/>
</dbReference>
<dbReference type="InterPro" id="IPR001584">
    <property type="entry name" value="Integrase_cat-core"/>
</dbReference>
<dbReference type="InterPro" id="IPR036397">
    <property type="entry name" value="RNaseH_sf"/>
</dbReference>
<comment type="caution">
    <text evidence="2">The sequence shown here is derived from an EMBL/GenBank/DDBJ whole genome shotgun (WGS) entry which is preliminary data.</text>
</comment>
<accession>A0A5J4NF45</accession>